<evidence type="ECO:0000256" key="1">
    <source>
        <dbReference type="SAM" id="Phobius"/>
    </source>
</evidence>
<name>A0A819K8A5_9BILA</name>
<proteinExistence type="predicted"/>
<reference evidence="2" key="1">
    <citation type="submission" date="2021-02" db="EMBL/GenBank/DDBJ databases">
        <authorList>
            <person name="Nowell W R."/>
        </authorList>
    </citation>
    <scope>NUCLEOTIDE SEQUENCE</scope>
</reference>
<gene>
    <name evidence="2" type="ORF">OXD698_LOCUS26328</name>
</gene>
<organism evidence="2 3">
    <name type="scientific">Adineta steineri</name>
    <dbReference type="NCBI Taxonomy" id="433720"/>
    <lineage>
        <taxon>Eukaryota</taxon>
        <taxon>Metazoa</taxon>
        <taxon>Spiralia</taxon>
        <taxon>Gnathifera</taxon>
        <taxon>Rotifera</taxon>
        <taxon>Eurotatoria</taxon>
        <taxon>Bdelloidea</taxon>
        <taxon>Adinetida</taxon>
        <taxon>Adinetidae</taxon>
        <taxon>Adineta</taxon>
    </lineage>
</organism>
<keyword evidence="1" id="KW-0472">Membrane</keyword>
<comment type="caution">
    <text evidence="2">The sequence shown here is derived from an EMBL/GenBank/DDBJ whole genome shotgun (WGS) entry which is preliminary data.</text>
</comment>
<feature type="transmembrane region" description="Helical" evidence="1">
    <location>
        <begin position="226"/>
        <end position="243"/>
    </location>
</feature>
<dbReference type="Gene3D" id="3.90.180.10">
    <property type="entry name" value="Medium-chain alcohol dehydrogenases, catalytic domain"/>
    <property type="match status" value="1"/>
</dbReference>
<keyword evidence="1" id="KW-0812">Transmembrane</keyword>
<dbReference type="AlphaFoldDB" id="A0A819K8A5"/>
<sequence>MEHDRSVNIFEDLHHIRSLHGPFDLVFDSVSSHDPRDASFAYETRIRNAKPKLVTGMYILIGGIFTDWVLAHIKRFFGIDWFTMGRQLFWVRFPDSTKRLESLRQFCENNQLKVTIANRVPFTEEGIQEAFRLQMSRRTVDYKENNMHDTMLLIFILLLSSIIHVNSYGCSCSCCTGSGCSLVYLGGINVHTCASTTCFDTCKASYTTCSIGSVNAVCSATNIFKFYKTSSLIVFTLIIILILNQ</sequence>
<evidence type="ECO:0000313" key="2">
    <source>
        <dbReference type="EMBL" id="CAF3944779.1"/>
    </source>
</evidence>
<protein>
    <submittedName>
        <fullName evidence="2">Uncharacterized protein</fullName>
    </submittedName>
</protein>
<dbReference type="EMBL" id="CAJOAZ010002610">
    <property type="protein sequence ID" value="CAF3944779.1"/>
    <property type="molecule type" value="Genomic_DNA"/>
</dbReference>
<accession>A0A819K8A5</accession>
<dbReference type="Proteomes" id="UP000663844">
    <property type="component" value="Unassembled WGS sequence"/>
</dbReference>
<keyword evidence="1" id="KW-1133">Transmembrane helix</keyword>
<evidence type="ECO:0000313" key="3">
    <source>
        <dbReference type="Proteomes" id="UP000663844"/>
    </source>
</evidence>
<dbReference type="Gene3D" id="3.40.50.720">
    <property type="entry name" value="NAD(P)-binding Rossmann-like Domain"/>
    <property type="match status" value="1"/>
</dbReference>